<dbReference type="EMBL" id="QQWG01000018">
    <property type="protein sequence ID" value="RRG19661.1"/>
    <property type="molecule type" value="Genomic_DNA"/>
</dbReference>
<name>A0A425XY24_9BACT</name>
<proteinExistence type="predicted"/>
<comment type="caution">
    <text evidence="1">The sequence shown here is derived from an EMBL/GenBank/DDBJ whole genome shotgun (WGS) entry which is preliminary data.</text>
</comment>
<accession>A0A425XY24</accession>
<gene>
    <name evidence="1" type="ORF">DWB61_14820</name>
</gene>
<dbReference type="RefSeq" id="WP_125031669.1">
    <property type="nucleotide sequence ID" value="NZ_JAPXVP010000015.1"/>
</dbReference>
<dbReference type="Pfam" id="PF16271">
    <property type="entry name" value="DUF4924"/>
    <property type="match status" value="1"/>
</dbReference>
<organism evidence="1 2">
    <name type="scientific">Ancylomarina euxinus</name>
    <dbReference type="NCBI Taxonomy" id="2283627"/>
    <lineage>
        <taxon>Bacteria</taxon>
        <taxon>Pseudomonadati</taxon>
        <taxon>Bacteroidota</taxon>
        <taxon>Bacteroidia</taxon>
        <taxon>Marinilabiliales</taxon>
        <taxon>Marinifilaceae</taxon>
        <taxon>Ancylomarina</taxon>
    </lineage>
</organism>
<sequence>MIIAQEKRKTNLAEYILYMWQIEDLIRAYKFDINLISEAVLQHFNLPEEKQVEVKDWYENLIEMMKIEKIEEKGHLQIIKNNIEELFDFHLHLLNNKKDNAYIALFQKSAGHIAEFRTKSQATDDNNDIELCLTALYGILLLRLQKKEISKDTLAAVSSFSEMIATLTAKYKAFEEDKD</sequence>
<evidence type="ECO:0000313" key="1">
    <source>
        <dbReference type="EMBL" id="RRG19661.1"/>
    </source>
</evidence>
<reference evidence="1 2" key="1">
    <citation type="submission" date="2018-07" db="EMBL/GenBank/DDBJ databases">
        <title>Draft genome sequence of Ancylomarina sp. M1P.</title>
        <authorList>
            <person name="Yadav S."/>
            <person name="Villanueva L."/>
            <person name="Damste J.S.S."/>
        </authorList>
    </citation>
    <scope>NUCLEOTIDE SEQUENCE [LARGE SCALE GENOMIC DNA]</scope>
    <source>
        <strain evidence="1 2">M1P</strain>
    </source>
</reference>
<dbReference type="InterPro" id="IPR032574">
    <property type="entry name" value="DUF4924"/>
</dbReference>
<keyword evidence="2" id="KW-1185">Reference proteome</keyword>
<dbReference type="OrthoDB" id="1095125at2"/>
<evidence type="ECO:0000313" key="2">
    <source>
        <dbReference type="Proteomes" id="UP000285794"/>
    </source>
</evidence>
<protein>
    <submittedName>
        <fullName evidence="1">DUF4924 family protein</fullName>
    </submittedName>
</protein>
<dbReference type="AlphaFoldDB" id="A0A425XY24"/>
<dbReference type="Proteomes" id="UP000285794">
    <property type="component" value="Unassembled WGS sequence"/>
</dbReference>